<reference evidence="2" key="1">
    <citation type="journal article" date="2023" name="Mol. Phylogenet. Evol.">
        <title>Genome-scale phylogeny and comparative genomics of the fungal order Sordariales.</title>
        <authorList>
            <person name="Hensen N."/>
            <person name="Bonometti L."/>
            <person name="Westerberg I."/>
            <person name="Brannstrom I.O."/>
            <person name="Guillou S."/>
            <person name="Cros-Aarteil S."/>
            <person name="Calhoun S."/>
            <person name="Haridas S."/>
            <person name="Kuo A."/>
            <person name="Mondo S."/>
            <person name="Pangilinan J."/>
            <person name="Riley R."/>
            <person name="LaButti K."/>
            <person name="Andreopoulos B."/>
            <person name="Lipzen A."/>
            <person name="Chen C."/>
            <person name="Yan M."/>
            <person name="Daum C."/>
            <person name="Ng V."/>
            <person name="Clum A."/>
            <person name="Steindorff A."/>
            <person name="Ohm R.A."/>
            <person name="Martin F."/>
            <person name="Silar P."/>
            <person name="Natvig D.O."/>
            <person name="Lalanne C."/>
            <person name="Gautier V."/>
            <person name="Ament-Velasquez S.L."/>
            <person name="Kruys A."/>
            <person name="Hutchinson M.I."/>
            <person name="Powell A.J."/>
            <person name="Barry K."/>
            <person name="Miller A.N."/>
            <person name="Grigoriev I.V."/>
            <person name="Debuchy R."/>
            <person name="Gladieux P."/>
            <person name="Hiltunen Thoren M."/>
            <person name="Johannesson H."/>
        </authorList>
    </citation>
    <scope>NUCLEOTIDE SEQUENCE</scope>
    <source>
        <strain evidence="2">PSN293</strain>
    </source>
</reference>
<gene>
    <name evidence="2" type="ORF">QBC37DRAFT_456301</name>
</gene>
<proteinExistence type="predicted"/>
<keyword evidence="3" id="KW-1185">Reference proteome</keyword>
<dbReference type="AlphaFoldDB" id="A0AAN6Y0R5"/>
<comment type="caution">
    <text evidence="2">The sequence shown here is derived from an EMBL/GenBank/DDBJ whole genome shotgun (WGS) entry which is preliminary data.</text>
</comment>
<dbReference type="EMBL" id="MU858313">
    <property type="protein sequence ID" value="KAK4207192.1"/>
    <property type="molecule type" value="Genomic_DNA"/>
</dbReference>
<protein>
    <recommendedName>
        <fullName evidence="4">HNH nuclease domain-containing protein</fullName>
    </recommendedName>
</protein>
<name>A0AAN6Y0R5_9PEZI</name>
<evidence type="ECO:0008006" key="4">
    <source>
        <dbReference type="Google" id="ProtNLM"/>
    </source>
</evidence>
<accession>A0AAN6Y0R5</accession>
<organism evidence="2 3">
    <name type="scientific">Rhypophila decipiens</name>
    <dbReference type="NCBI Taxonomy" id="261697"/>
    <lineage>
        <taxon>Eukaryota</taxon>
        <taxon>Fungi</taxon>
        <taxon>Dikarya</taxon>
        <taxon>Ascomycota</taxon>
        <taxon>Pezizomycotina</taxon>
        <taxon>Sordariomycetes</taxon>
        <taxon>Sordariomycetidae</taxon>
        <taxon>Sordariales</taxon>
        <taxon>Naviculisporaceae</taxon>
        <taxon>Rhypophila</taxon>
    </lineage>
</organism>
<dbReference type="Proteomes" id="UP001301769">
    <property type="component" value="Unassembled WGS sequence"/>
</dbReference>
<evidence type="ECO:0000313" key="2">
    <source>
        <dbReference type="EMBL" id="KAK4207192.1"/>
    </source>
</evidence>
<sequence>MASIDDLYRRFMDSTADNPRAQRELQRLLGSINNQLPEQESTLPLLPIDEMEESLECIHKIESYWRAKFTDFTKLPQNQYRPLNDVEVSGLLLMDLHTLRTVIKHPGFLKEILKSLLALPAALKIFFTKKLSNEETDQVKAASDDGTMPPPSQSSASDHTAKRRKTNFEASKQEELDQKRCVIRGTSDPAICRIIPFAANSTDEARDIWDKCVSAVVDLEVVQKSDNLEPLVLLERLESLLAPEVAVSDRDWNTISLSHTLHDWWGRAYFGLKYLGVRNVGFGGLEDSDNVTLRIQFQWMQWRQREIGKKKPETPLG</sequence>
<evidence type="ECO:0000256" key="1">
    <source>
        <dbReference type="SAM" id="MobiDB-lite"/>
    </source>
</evidence>
<evidence type="ECO:0000313" key="3">
    <source>
        <dbReference type="Proteomes" id="UP001301769"/>
    </source>
</evidence>
<reference evidence="2" key="2">
    <citation type="submission" date="2023-05" db="EMBL/GenBank/DDBJ databases">
        <authorList>
            <consortium name="Lawrence Berkeley National Laboratory"/>
            <person name="Steindorff A."/>
            <person name="Hensen N."/>
            <person name="Bonometti L."/>
            <person name="Westerberg I."/>
            <person name="Brannstrom I.O."/>
            <person name="Guillou S."/>
            <person name="Cros-Aarteil S."/>
            <person name="Calhoun S."/>
            <person name="Haridas S."/>
            <person name="Kuo A."/>
            <person name="Mondo S."/>
            <person name="Pangilinan J."/>
            <person name="Riley R."/>
            <person name="Labutti K."/>
            <person name="Andreopoulos B."/>
            <person name="Lipzen A."/>
            <person name="Chen C."/>
            <person name="Yanf M."/>
            <person name="Daum C."/>
            <person name="Ng V."/>
            <person name="Clum A."/>
            <person name="Ohm R."/>
            <person name="Martin F."/>
            <person name="Silar P."/>
            <person name="Natvig D."/>
            <person name="Lalanne C."/>
            <person name="Gautier V."/>
            <person name="Ament-Velasquez S.L."/>
            <person name="Kruys A."/>
            <person name="Hutchinson M.I."/>
            <person name="Powell A.J."/>
            <person name="Barry K."/>
            <person name="Miller A.N."/>
            <person name="Grigoriev I.V."/>
            <person name="Debuchy R."/>
            <person name="Gladieux P."/>
            <person name="Thoren M.H."/>
            <person name="Johannesson H."/>
        </authorList>
    </citation>
    <scope>NUCLEOTIDE SEQUENCE</scope>
    <source>
        <strain evidence="2">PSN293</strain>
    </source>
</reference>
<feature type="region of interest" description="Disordered" evidence="1">
    <location>
        <begin position="137"/>
        <end position="172"/>
    </location>
</feature>